<comment type="caution">
    <text evidence="9">The sequence shown here is derived from an EMBL/GenBank/DDBJ whole genome shotgun (WGS) entry which is preliminary data.</text>
</comment>
<dbReference type="InterPro" id="IPR005467">
    <property type="entry name" value="His_kinase_dom"/>
</dbReference>
<dbReference type="GO" id="GO:0016301">
    <property type="term" value="F:kinase activity"/>
    <property type="evidence" value="ECO:0007669"/>
    <property type="project" value="UniProtKB-KW"/>
</dbReference>
<evidence type="ECO:0000256" key="7">
    <source>
        <dbReference type="SAM" id="Phobius"/>
    </source>
</evidence>
<organism evidence="9 10">
    <name type="scientific">Pseudoflavonifractor hominis</name>
    <dbReference type="NCBI Taxonomy" id="2763059"/>
    <lineage>
        <taxon>Bacteria</taxon>
        <taxon>Bacillati</taxon>
        <taxon>Bacillota</taxon>
        <taxon>Clostridia</taxon>
        <taxon>Eubacteriales</taxon>
        <taxon>Oscillospiraceae</taxon>
        <taxon>Pseudoflavonifractor</taxon>
    </lineage>
</organism>
<keyword evidence="4" id="KW-0808">Transferase</keyword>
<dbReference type="Pfam" id="PF02518">
    <property type="entry name" value="HATPase_c"/>
    <property type="match status" value="1"/>
</dbReference>
<dbReference type="InterPro" id="IPR003594">
    <property type="entry name" value="HATPase_dom"/>
</dbReference>
<evidence type="ECO:0000256" key="4">
    <source>
        <dbReference type="ARBA" id="ARBA00022679"/>
    </source>
</evidence>
<evidence type="ECO:0000256" key="5">
    <source>
        <dbReference type="ARBA" id="ARBA00022777"/>
    </source>
</evidence>
<keyword evidence="7" id="KW-1133">Transmembrane helix</keyword>
<dbReference type="PROSITE" id="PS50109">
    <property type="entry name" value="HIS_KIN"/>
    <property type="match status" value="1"/>
</dbReference>
<comment type="catalytic activity">
    <reaction evidence="1">
        <text>ATP + protein L-histidine = ADP + protein N-phospho-L-histidine.</text>
        <dbReference type="EC" id="2.7.13.3"/>
    </reaction>
</comment>
<keyword evidence="7" id="KW-0812">Transmembrane</keyword>
<evidence type="ECO:0000313" key="10">
    <source>
        <dbReference type="Proteomes" id="UP000660021"/>
    </source>
</evidence>
<dbReference type="InterPro" id="IPR036890">
    <property type="entry name" value="HATPase_C_sf"/>
</dbReference>
<evidence type="ECO:0000313" key="9">
    <source>
        <dbReference type="EMBL" id="MBC5730547.1"/>
    </source>
</evidence>
<feature type="transmembrane region" description="Helical" evidence="7">
    <location>
        <begin position="37"/>
        <end position="55"/>
    </location>
</feature>
<name>A0ABR7HSX3_9FIRM</name>
<accession>A0ABR7HSX3</accession>
<evidence type="ECO:0000256" key="1">
    <source>
        <dbReference type="ARBA" id="ARBA00000085"/>
    </source>
</evidence>
<evidence type="ECO:0000259" key="8">
    <source>
        <dbReference type="PROSITE" id="PS50109"/>
    </source>
</evidence>
<dbReference type="Proteomes" id="UP000660021">
    <property type="component" value="Unassembled WGS sequence"/>
</dbReference>
<keyword evidence="3" id="KW-0597">Phosphoprotein</keyword>
<evidence type="ECO:0000256" key="2">
    <source>
        <dbReference type="ARBA" id="ARBA00012438"/>
    </source>
</evidence>
<dbReference type="PANTHER" id="PTHR44936:SF9">
    <property type="entry name" value="SENSOR PROTEIN CREC"/>
    <property type="match status" value="1"/>
</dbReference>
<dbReference type="Gene3D" id="3.30.565.10">
    <property type="entry name" value="Histidine kinase-like ATPase, C-terminal domain"/>
    <property type="match status" value="1"/>
</dbReference>
<dbReference type="EMBL" id="JACOPR010000003">
    <property type="protein sequence ID" value="MBC5730547.1"/>
    <property type="molecule type" value="Genomic_DNA"/>
</dbReference>
<dbReference type="PANTHER" id="PTHR44936">
    <property type="entry name" value="SENSOR PROTEIN CREC"/>
    <property type="match status" value="1"/>
</dbReference>
<keyword evidence="6" id="KW-0902">Two-component regulatory system</keyword>
<reference evidence="9 10" key="1">
    <citation type="submission" date="2020-08" db="EMBL/GenBank/DDBJ databases">
        <title>Genome public.</title>
        <authorList>
            <person name="Liu C."/>
            <person name="Sun Q."/>
        </authorList>
    </citation>
    <scope>NUCLEOTIDE SEQUENCE [LARGE SCALE GENOMIC DNA]</scope>
    <source>
        <strain evidence="9 10">New-38</strain>
    </source>
</reference>
<evidence type="ECO:0000256" key="3">
    <source>
        <dbReference type="ARBA" id="ARBA00022553"/>
    </source>
</evidence>
<keyword evidence="7" id="KW-0472">Membrane</keyword>
<evidence type="ECO:0000256" key="6">
    <source>
        <dbReference type="ARBA" id="ARBA00023012"/>
    </source>
</evidence>
<dbReference type="InterPro" id="IPR004358">
    <property type="entry name" value="Sig_transdc_His_kin-like_C"/>
</dbReference>
<keyword evidence="10" id="KW-1185">Reference proteome</keyword>
<dbReference type="PRINTS" id="PR00344">
    <property type="entry name" value="BCTRLSENSOR"/>
</dbReference>
<feature type="domain" description="Histidine kinase" evidence="8">
    <location>
        <begin position="125"/>
        <end position="331"/>
    </location>
</feature>
<protein>
    <recommendedName>
        <fullName evidence="2">histidine kinase</fullName>
        <ecNumber evidence="2">2.7.13.3</ecNumber>
    </recommendedName>
</protein>
<gene>
    <name evidence="9" type="ORF">H8S34_06830</name>
</gene>
<sequence length="350" mass="39227">MSLMEYVRDRAGELAGGAVSMVFAGALLMALGVDGRAIGLLELVLAVCLLLPLLADWLRRWRFYRAVEETGDGPDGLFLPDALPEPDFWEGELLCRRLGELGRAGNDRLGQARRESREYREYVETWIHEVKTPIASARLLLENHPGTLADALEEELFQIDRYVEQALFYARSGTAERDYRVRTMALEESVRAAVRQYARPLIRAGFRLELGEWKATVYTDPKWVEFILGQLLANAVQYRSEQPVLRFACRCERDAVLLTVADNGIGIPAEDLPRVFDKGFTGANGRRAAQRSTGLGLYLCQKLCARLGLAIRLDSQPGQGTEVTLVFPRGRFHQLEDWAGSAPAEQMPVE</sequence>
<dbReference type="SMART" id="SM00387">
    <property type="entry name" value="HATPase_c"/>
    <property type="match status" value="1"/>
</dbReference>
<dbReference type="SUPFAM" id="SSF55874">
    <property type="entry name" value="ATPase domain of HSP90 chaperone/DNA topoisomerase II/histidine kinase"/>
    <property type="match status" value="1"/>
</dbReference>
<dbReference type="InterPro" id="IPR050980">
    <property type="entry name" value="2C_sensor_his_kinase"/>
</dbReference>
<dbReference type="EC" id="2.7.13.3" evidence="2"/>
<feature type="transmembrane region" description="Helical" evidence="7">
    <location>
        <begin position="12"/>
        <end position="31"/>
    </location>
</feature>
<keyword evidence="5 9" id="KW-0418">Kinase</keyword>
<proteinExistence type="predicted"/>